<keyword evidence="2" id="KW-1185">Reference proteome</keyword>
<dbReference type="InterPro" id="IPR025935">
    <property type="entry name" value="AbiH"/>
</dbReference>
<sequence>MSAFYQLLVLGNGFDLECGLASTFNDFEIPRLQDLPSRLGSKGVTVWDLVLQDSRRNRSWFDVESSMGEWLGPSSPHIDKIMTAAAGYLRSRAEGEKVLDSPADPDRFLHMDAEGQVAAIIVDRYGWTGGEDKHTLYDCFMDQLHIFEREFSDYLRGQVASDPEYSRRCHKLITALINDRLPDPNSLRPWEEKPELIEYDGNGKQFKGHPENVSLLDFNYTDPFAGLRDCPSLANIHGNLTDGDIVFGIDGSNLSASDPDYADIVKFTKTFRLMALRRESNITVIHPYVMGRPGNETDIIKFYGHSLGPADYSYFQSLFDTVDLYESQTRLVFYYNENRRNGGPSAGGGSPSNGGAAGEMYEKVNRLMTRYGETLDNESHGRNLLHKLLLEGRLSVAPSPR</sequence>
<protein>
    <submittedName>
        <fullName evidence="1">AbiH family protein</fullName>
    </submittedName>
</protein>
<reference evidence="1 2" key="1">
    <citation type="submission" date="2024-02" db="EMBL/GenBank/DDBJ databases">
        <title>Bifidobacterium honeyensis sp. nov., isolated from the comb honey.</title>
        <authorList>
            <person name="Liu W."/>
            <person name="Li Y."/>
        </authorList>
    </citation>
    <scope>NUCLEOTIDE SEQUENCE [LARGE SCALE GENOMIC DNA]</scope>
    <source>
        <strain evidence="1 2">IMAU50988</strain>
    </source>
</reference>
<accession>A0ABU8ZNP6</accession>
<comment type="caution">
    <text evidence="1">The sequence shown here is derived from an EMBL/GenBank/DDBJ whole genome shotgun (WGS) entry which is preliminary data.</text>
</comment>
<gene>
    <name evidence="1" type="ORF">V8P97_05170</name>
</gene>
<dbReference type="Pfam" id="PF14253">
    <property type="entry name" value="AbiH"/>
    <property type="match status" value="1"/>
</dbReference>
<dbReference type="RefSeq" id="WP_340469418.1">
    <property type="nucleotide sequence ID" value="NZ_JBANBB010000001.1"/>
</dbReference>
<evidence type="ECO:0000313" key="1">
    <source>
        <dbReference type="EMBL" id="MEK0306853.1"/>
    </source>
</evidence>
<dbReference type="EMBL" id="JBANBB010000001">
    <property type="protein sequence ID" value="MEK0306853.1"/>
    <property type="molecule type" value="Genomic_DNA"/>
</dbReference>
<name>A0ABU8ZNP6_9BIFI</name>
<evidence type="ECO:0000313" key="2">
    <source>
        <dbReference type="Proteomes" id="UP001373159"/>
    </source>
</evidence>
<proteinExistence type="predicted"/>
<organism evidence="1 2">
    <name type="scientific">Bifidobacterium favimelis</name>
    <dbReference type="NCBI Taxonomy" id="3122979"/>
    <lineage>
        <taxon>Bacteria</taxon>
        <taxon>Bacillati</taxon>
        <taxon>Actinomycetota</taxon>
        <taxon>Actinomycetes</taxon>
        <taxon>Bifidobacteriales</taxon>
        <taxon>Bifidobacteriaceae</taxon>
        <taxon>Bifidobacterium</taxon>
    </lineage>
</organism>
<dbReference type="Proteomes" id="UP001373159">
    <property type="component" value="Unassembled WGS sequence"/>
</dbReference>